<dbReference type="Proteomes" id="UP000076842">
    <property type="component" value="Unassembled WGS sequence"/>
</dbReference>
<name>A0A165EJS2_9BASI</name>
<evidence type="ECO:0000313" key="2">
    <source>
        <dbReference type="Proteomes" id="UP000076842"/>
    </source>
</evidence>
<evidence type="ECO:0000313" key="1">
    <source>
        <dbReference type="EMBL" id="KZT55009.1"/>
    </source>
</evidence>
<accession>A0A165EJS2</accession>
<gene>
    <name evidence="1" type="ORF">CALCODRAFT_369446</name>
</gene>
<dbReference type="EMBL" id="KV424003">
    <property type="protein sequence ID" value="KZT55009.1"/>
    <property type="molecule type" value="Genomic_DNA"/>
</dbReference>
<organism evidence="1 2">
    <name type="scientific">Calocera cornea HHB12733</name>
    <dbReference type="NCBI Taxonomy" id="1353952"/>
    <lineage>
        <taxon>Eukaryota</taxon>
        <taxon>Fungi</taxon>
        <taxon>Dikarya</taxon>
        <taxon>Basidiomycota</taxon>
        <taxon>Agaricomycotina</taxon>
        <taxon>Dacrymycetes</taxon>
        <taxon>Dacrymycetales</taxon>
        <taxon>Dacrymycetaceae</taxon>
        <taxon>Calocera</taxon>
    </lineage>
</organism>
<keyword evidence="2" id="KW-1185">Reference proteome</keyword>
<sequence length="86" mass="9536">MGEFLQEGSEGSLVSLLQLASVKKLHDEGGARVDLSKFSLDPTMCAGSRNCLYLCCVPVISQSHFYSLQRLRELPRHAGHRVRFTG</sequence>
<protein>
    <submittedName>
        <fullName evidence="1">Uncharacterized protein</fullName>
    </submittedName>
</protein>
<dbReference type="InParanoid" id="A0A165EJS2"/>
<reference evidence="1 2" key="1">
    <citation type="journal article" date="2016" name="Mol. Biol. Evol.">
        <title>Comparative Genomics of Early-Diverging Mushroom-Forming Fungi Provides Insights into the Origins of Lignocellulose Decay Capabilities.</title>
        <authorList>
            <person name="Nagy L.G."/>
            <person name="Riley R."/>
            <person name="Tritt A."/>
            <person name="Adam C."/>
            <person name="Daum C."/>
            <person name="Floudas D."/>
            <person name="Sun H."/>
            <person name="Yadav J.S."/>
            <person name="Pangilinan J."/>
            <person name="Larsson K.H."/>
            <person name="Matsuura K."/>
            <person name="Barry K."/>
            <person name="Labutti K."/>
            <person name="Kuo R."/>
            <person name="Ohm R.A."/>
            <person name="Bhattacharya S.S."/>
            <person name="Shirouzu T."/>
            <person name="Yoshinaga Y."/>
            <person name="Martin F.M."/>
            <person name="Grigoriev I.V."/>
            <person name="Hibbett D.S."/>
        </authorList>
    </citation>
    <scope>NUCLEOTIDE SEQUENCE [LARGE SCALE GENOMIC DNA]</scope>
    <source>
        <strain evidence="1 2">HHB12733</strain>
    </source>
</reference>
<dbReference type="AlphaFoldDB" id="A0A165EJS2"/>
<proteinExistence type="predicted"/>